<keyword evidence="3" id="KW-1185">Reference proteome</keyword>
<evidence type="ECO:0000313" key="3">
    <source>
        <dbReference type="Proteomes" id="UP000199051"/>
    </source>
</evidence>
<dbReference type="Proteomes" id="UP000199051">
    <property type="component" value="Unassembled WGS sequence"/>
</dbReference>
<feature type="transmembrane region" description="Helical" evidence="1">
    <location>
        <begin position="45"/>
        <end position="66"/>
    </location>
</feature>
<dbReference type="RefSeq" id="WP_092779545.1">
    <property type="nucleotide sequence ID" value="NZ_FOGI01000007.1"/>
</dbReference>
<name>A0A1H9UHR2_9PSEU</name>
<evidence type="ECO:0000313" key="2">
    <source>
        <dbReference type="EMBL" id="SES08603.1"/>
    </source>
</evidence>
<reference evidence="3" key="1">
    <citation type="submission" date="2016-10" db="EMBL/GenBank/DDBJ databases">
        <authorList>
            <person name="Varghese N."/>
            <person name="Submissions S."/>
        </authorList>
    </citation>
    <scope>NUCLEOTIDE SEQUENCE [LARGE SCALE GENOMIC DNA]</scope>
    <source>
        <strain evidence="3">DSM 44260</strain>
    </source>
</reference>
<keyword evidence="1" id="KW-1133">Transmembrane helix</keyword>
<sequence>MSEPVLRPTPPLSPRLLALAPIVYVGTSTWFAAALVLFLLDTPSIWTWTALSGGGLGIIGALIMLWQQQARRRGSKAAQKLD</sequence>
<accession>A0A1H9UHR2</accession>
<dbReference type="AlphaFoldDB" id="A0A1H9UHR2"/>
<dbReference type="InterPro" id="IPR019681">
    <property type="entry name" value="DUF2530"/>
</dbReference>
<evidence type="ECO:0000256" key="1">
    <source>
        <dbReference type="SAM" id="Phobius"/>
    </source>
</evidence>
<dbReference type="Pfam" id="PF10745">
    <property type="entry name" value="DUF2530"/>
    <property type="match status" value="1"/>
</dbReference>
<proteinExistence type="predicted"/>
<organism evidence="2 3">
    <name type="scientific">Actinokineospora terrae</name>
    <dbReference type="NCBI Taxonomy" id="155974"/>
    <lineage>
        <taxon>Bacteria</taxon>
        <taxon>Bacillati</taxon>
        <taxon>Actinomycetota</taxon>
        <taxon>Actinomycetes</taxon>
        <taxon>Pseudonocardiales</taxon>
        <taxon>Pseudonocardiaceae</taxon>
        <taxon>Actinokineospora</taxon>
    </lineage>
</organism>
<keyword evidence="1" id="KW-0812">Transmembrane</keyword>
<keyword evidence="1" id="KW-0472">Membrane</keyword>
<feature type="transmembrane region" description="Helical" evidence="1">
    <location>
        <begin position="16"/>
        <end position="39"/>
    </location>
</feature>
<dbReference type="STRING" id="155974.SAMN04487818_107228"/>
<dbReference type="EMBL" id="FOGI01000007">
    <property type="protein sequence ID" value="SES08603.1"/>
    <property type="molecule type" value="Genomic_DNA"/>
</dbReference>
<protein>
    <recommendedName>
        <fullName evidence="4">DUF2530 domain-containing protein</fullName>
    </recommendedName>
</protein>
<gene>
    <name evidence="2" type="ORF">SAMN04487818_107228</name>
</gene>
<evidence type="ECO:0008006" key="4">
    <source>
        <dbReference type="Google" id="ProtNLM"/>
    </source>
</evidence>